<keyword evidence="13" id="KW-1185">Reference proteome</keyword>
<comment type="cofactor">
    <cofactor evidence="1">
        <name>Mg(2+)</name>
        <dbReference type="ChEBI" id="CHEBI:18420"/>
    </cofactor>
</comment>
<dbReference type="SUPFAM" id="SSF103190">
    <property type="entry name" value="Sensory domain-like"/>
    <property type="match status" value="1"/>
</dbReference>
<evidence type="ECO:0000256" key="5">
    <source>
        <dbReference type="ARBA" id="ARBA00022475"/>
    </source>
</evidence>
<keyword evidence="5" id="KW-1003">Cell membrane</keyword>
<dbReference type="GO" id="GO:0005886">
    <property type="term" value="C:plasma membrane"/>
    <property type="evidence" value="ECO:0007669"/>
    <property type="project" value="UniProtKB-SubCell"/>
</dbReference>
<dbReference type="InterPro" id="IPR050469">
    <property type="entry name" value="Diguanylate_Cyclase"/>
</dbReference>
<dbReference type="SUPFAM" id="SSF55073">
    <property type="entry name" value="Nucleotide cyclase"/>
    <property type="match status" value="1"/>
</dbReference>
<dbReference type="Pfam" id="PF02743">
    <property type="entry name" value="dCache_1"/>
    <property type="match status" value="1"/>
</dbReference>
<protein>
    <recommendedName>
        <fullName evidence="4">diguanylate cyclase</fullName>
        <ecNumber evidence="4">2.7.7.65</ecNumber>
    </recommendedName>
</protein>
<dbReference type="InterPro" id="IPR033479">
    <property type="entry name" value="dCache_1"/>
</dbReference>
<feature type="transmembrane region" description="Helical" evidence="10">
    <location>
        <begin position="6"/>
        <end position="26"/>
    </location>
</feature>
<accession>A0A0Q0XN05</accession>
<comment type="caution">
    <text evidence="12">The sequence shown here is derived from an EMBL/GenBank/DDBJ whole genome shotgun (WGS) entry which is preliminary data.</text>
</comment>
<dbReference type="InterPro" id="IPR043128">
    <property type="entry name" value="Rev_trsase/Diguanyl_cyclase"/>
</dbReference>
<dbReference type="GO" id="GO:0052621">
    <property type="term" value="F:diguanylate cyclase activity"/>
    <property type="evidence" value="ECO:0007669"/>
    <property type="project" value="UniProtKB-EC"/>
</dbReference>
<dbReference type="GO" id="GO:1902201">
    <property type="term" value="P:negative regulation of bacterial-type flagellum-dependent cell motility"/>
    <property type="evidence" value="ECO:0007669"/>
    <property type="project" value="TreeGrafter"/>
</dbReference>
<evidence type="ECO:0000256" key="7">
    <source>
        <dbReference type="ARBA" id="ARBA00022989"/>
    </source>
</evidence>
<evidence type="ECO:0000256" key="8">
    <source>
        <dbReference type="ARBA" id="ARBA00023136"/>
    </source>
</evidence>
<feature type="transmembrane region" description="Helical" evidence="10">
    <location>
        <begin position="280"/>
        <end position="303"/>
    </location>
</feature>
<dbReference type="STRING" id="1563157.AQS70_18035"/>
<dbReference type="Proteomes" id="UP000050342">
    <property type="component" value="Unassembled WGS sequence"/>
</dbReference>
<dbReference type="Gene3D" id="3.30.450.20">
    <property type="entry name" value="PAS domain"/>
    <property type="match status" value="2"/>
</dbReference>
<dbReference type="PROSITE" id="PS50887">
    <property type="entry name" value="GGDEF"/>
    <property type="match status" value="1"/>
</dbReference>
<dbReference type="PANTHER" id="PTHR45138">
    <property type="entry name" value="REGULATORY COMPONENTS OF SENSORY TRANSDUCTION SYSTEM"/>
    <property type="match status" value="1"/>
</dbReference>
<dbReference type="CDD" id="cd01949">
    <property type="entry name" value="GGDEF"/>
    <property type="match status" value="1"/>
</dbReference>
<feature type="transmembrane region" description="Helical" evidence="10">
    <location>
        <begin position="251"/>
        <end position="274"/>
    </location>
</feature>
<gene>
    <name evidence="12" type="ORF">AQS70_18035</name>
</gene>
<keyword evidence="6 10" id="KW-0812">Transmembrane</keyword>
<dbReference type="FunFam" id="3.30.70.270:FF:000001">
    <property type="entry name" value="Diguanylate cyclase domain protein"/>
    <property type="match status" value="1"/>
</dbReference>
<dbReference type="GO" id="GO:0043709">
    <property type="term" value="P:cell adhesion involved in single-species biofilm formation"/>
    <property type="evidence" value="ECO:0007669"/>
    <property type="project" value="TreeGrafter"/>
</dbReference>
<dbReference type="Pfam" id="PF00990">
    <property type="entry name" value="GGDEF"/>
    <property type="match status" value="1"/>
</dbReference>
<comment type="subcellular location">
    <subcellularLocation>
        <location evidence="2">Cell inner membrane</location>
    </subcellularLocation>
    <subcellularLocation>
        <location evidence="3">Cell membrane</location>
        <topology evidence="3">Multi-pass membrane protein</topology>
    </subcellularLocation>
</comment>
<comment type="catalytic activity">
    <reaction evidence="9">
        <text>2 GTP = 3',3'-c-di-GMP + 2 diphosphate</text>
        <dbReference type="Rhea" id="RHEA:24898"/>
        <dbReference type="ChEBI" id="CHEBI:33019"/>
        <dbReference type="ChEBI" id="CHEBI:37565"/>
        <dbReference type="ChEBI" id="CHEBI:58805"/>
        <dbReference type="EC" id="2.7.7.65"/>
    </reaction>
</comment>
<dbReference type="InterPro" id="IPR029787">
    <property type="entry name" value="Nucleotide_cyclase"/>
</dbReference>
<keyword evidence="7 10" id="KW-1133">Transmembrane helix</keyword>
<dbReference type="EC" id="2.7.7.65" evidence="4"/>
<dbReference type="NCBIfam" id="TIGR00254">
    <property type="entry name" value="GGDEF"/>
    <property type="match status" value="1"/>
</dbReference>
<sequence length="496" mass="55314">MTRRTLIGATTLLIIAILGIVSYLLIREYRNTEEDAKRSALNIMQLINRDIHNTFSLYDSALFSVIEILQSQDLSTLPSQTWQSLLFDRSNEAPSTAGFFVVDAQGKLITHSQPSGRAPENASQQPWFSAHQNTTNNELYISHPYRTNAETDEWIIILSRRISTPDGAFAGVAVGQLKASYFHKLFRGLDIGPNSNISLISTDGTLMMQYPLTSKVTIGQDLSNAPNFIRFLKERYGSYVAMSAIYHHERLFSFAQIQGLPIIVVVAISASSIFNNWQHTALLIGSVTLLLCLGMLWLTWLLIRELNLRQHAERDLAALASTDPLTGLANRRTLDRVLDLEWRRAQRSGKPLSLVMIDIDLFKSFNDDYGHQAGDEAIRKVAHVIKAHVRRPADLTARYGGEEFAVVLTETEAAGARLLCEKIRLAVEQMPPILPDHKKLTISLGSCTRYAKTGETQEALLSAADKALYRAKKAGRNRVVNINETGLNALNNKPVC</sequence>
<organism evidence="12 13">
    <name type="scientific">Pseudomonas endophytica</name>
    <dbReference type="NCBI Taxonomy" id="1563157"/>
    <lineage>
        <taxon>Bacteria</taxon>
        <taxon>Pseudomonadati</taxon>
        <taxon>Pseudomonadota</taxon>
        <taxon>Gammaproteobacteria</taxon>
        <taxon>Pseudomonadales</taxon>
        <taxon>Pseudomonadaceae</taxon>
        <taxon>Pseudomonas</taxon>
    </lineage>
</organism>
<evidence type="ECO:0000256" key="4">
    <source>
        <dbReference type="ARBA" id="ARBA00012528"/>
    </source>
</evidence>
<keyword evidence="8 10" id="KW-0472">Membrane</keyword>
<evidence type="ECO:0000256" key="10">
    <source>
        <dbReference type="SAM" id="Phobius"/>
    </source>
</evidence>
<evidence type="ECO:0000256" key="9">
    <source>
        <dbReference type="ARBA" id="ARBA00034247"/>
    </source>
</evidence>
<evidence type="ECO:0000313" key="13">
    <source>
        <dbReference type="Proteomes" id="UP000050342"/>
    </source>
</evidence>
<dbReference type="InterPro" id="IPR029151">
    <property type="entry name" value="Sensor-like_sf"/>
</dbReference>
<dbReference type="SMART" id="SM00267">
    <property type="entry name" value="GGDEF"/>
    <property type="match status" value="1"/>
</dbReference>
<dbReference type="PANTHER" id="PTHR45138:SF9">
    <property type="entry name" value="DIGUANYLATE CYCLASE DGCM-RELATED"/>
    <property type="match status" value="1"/>
</dbReference>
<evidence type="ECO:0000256" key="1">
    <source>
        <dbReference type="ARBA" id="ARBA00001946"/>
    </source>
</evidence>
<evidence type="ECO:0000256" key="2">
    <source>
        <dbReference type="ARBA" id="ARBA00004533"/>
    </source>
</evidence>
<evidence type="ECO:0000256" key="6">
    <source>
        <dbReference type="ARBA" id="ARBA00022692"/>
    </source>
</evidence>
<dbReference type="EMBL" id="LLWH01000239">
    <property type="protein sequence ID" value="KQB51486.1"/>
    <property type="molecule type" value="Genomic_DNA"/>
</dbReference>
<evidence type="ECO:0000256" key="3">
    <source>
        <dbReference type="ARBA" id="ARBA00004651"/>
    </source>
</evidence>
<evidence type="ECO:0000259" key="11">
    <source>
        <dbReference type="PROSITE" id="PS50887"/>
    </source>
</evidence>
<reference evidence="12 13" key="1">
    <citation type="submission" date="2015-10" db="EMBL/GenBank/DDBJ databases">
        <title>Pseudomonas helleri sp. nov. and Pseudomonas weihenstephanensis sp. nov., isolated from raw cows milk.</title>
        <authorList>
            <person name="Von Neubeck M."/>
            <person name="Huptas C."/>
            <person name="Wenning M."/>
            <person name="Scherer S."/>
        </authorList>
    </citation>
    <scope>NUCLEOTIDE SEQUENCE [LARGE SCALE GENOMIC DNA]</scope>
    <source>
        <strain evidence="12 13">BSTT44</strain>
    </source>
</reference>
<dbReference type="CDD" id="cd12914">
    <property type="entry name" value="PDC1_DGC_like"/>
    <property type="match status" value="1"/>
</dbReference>
<name>A0A0Q0XN05_9PSED</name>
<dbReference type="CDD" id="cd12915">
    <property type="entry name" value="PDC2_DGC_like"/>
    <property type="match status" value="1"/>
</dbReference>
<proteinExistence type="predicted"/>
<dbReference type="Gene3D" id="3.30.70.270">
    <property type="match status" value="1"/>
</dbReference>
<feature type="domain" description="GGDEF" evidence="11">
    <location>
        <begin position="350"/>
        <end position="484"/>
    </location>
</feature>
<evidence type="ECO:0000313" key="12">
    <source>
        <dbReference type="EMBL" id="KQB51486.1"/>
    </source>
</evidence>
<dbReference type="InterPro" id="IPR000160">
    <property type="entry name" value="GGDEF_dom"/>
</dbReference>
<dbReference type="AlphaFoldDB" id="A0A0Q0XN05"/>